<dbReference type="Pfam" id="PF02518">
    <property type="entry name" value="HATPase_c"/>
    <property type="match status" value="1"/>
</dbReference>
<feature type="domain" description="Histidine kinase" evidence="14">
    <location>
        <begin position="371"/>
        <end position="589"/>
    </location>
</feature>
<evidence type="ECO:0000256" key="3">
    <source>
        <dbReference type="ARBA" id="ARBA00012438"/>
    </source>
</evidence>
<reference evidence="16 18" key="1">
    <citation type="submission" date="2016-10" db="EMBL/GenBank/DDBJ databases">
        <title>Complete Genome Sequence of Acetogen Clostridium formicoaceticum ATCC 27076.</title>
        <authorList>
            <person name="Bao T."/>
            <person name="Cheng C."/>
            <person name="Zhao J."/>
            <person name="Yang S.-T."/>
            <person name="Wang J."/>
            <person name="Wang M."/>
        </authorList>
    </citation>
    <scope>NUCLEOTIDE SEQUENCE [LARGE SCALE GENOMIC DNA]</scope>
    <source>
        <strain evidence="16 18">ATCC 27076</strain>
    </source>
</reference>
<evidence type="ECO:0000256" key="9">
    <source>
        <dbReference type="ARBA" id="ARBA00022777"/>
    </source>
</evidence>
<dbReference type="GO" id="GO:0005886">
    <property type="term" value="C:plasma membrane"/>
    <property type="evidence" value="ECO:0007669"/>
    <property type="project" value="UniProtKB-SubCell"/>
</dbReference>
<accession>A0AAC9RR14</accession>
<evidence type="ECO:0000256" key="6">
    <source>
        <dbReference type="ARBA" id="ARBA00022679"/>
    </source>
</evidence>
<dbReference type="Gene3D" id="1.10.287.130">
    <property type="match status" value="1"/>
</dbReference>
<dbReference type="InterPro" id="IPR003661">
    <property type="entry name" value="HisK_dim/P_dom"/>
</dbReference>
<dbReference type="EMBL" id="CP017603">
    <property type="protein sequence ID" value="AOY75056.1"/>
    <property type="molecule type" value="Genomic_DNA"/>
</dbReference>
<dbReference type="InterPro" id="IPR003594">
    <property type="entry name" value="HATPase_dom"/>
</dbReference>
<dbReference type="CDD" id="cd00082">
    <property type="entry name" value="HisKA"/>
    <property type="match status" value="1"/>
</dbReference>
<dbReference type="InterPro" id="IPR033479">
    <property type="entry name" value="dCache_1"/>
</dbReference>
<dbReference type="EMBL" id="CP020559">
    <property type="protein sequence ID" value="ARE89478.1"/>
    <property type="molecule type" value="Genomic_DNA"/>
</dbReference>
<sequence length="617" mass="69473">MLKLKMSLKLKLILLVLLALIPLITLQLIRIRNQYKESIEEELKTSINFAETINLTFMNYLEESWAQQYAIGVAILSNPQWSSREIENYINNVFSEKKTFRRYSWVGSEGIVLASSSDALNGVNVQEMEFYTDIISGKERVVSNLGKSILDDDLVIHISRGIYVEDELKGILVGIMDIDKFSSIFNFQYVGASSGFGLIDTTGRIVYSHKHPNIPFHQRKINNDSPSLKALQGEIVTYDTAPSQFDGTNRLGVAYPMEKIGWASYYNVPTNEVIGKLLKSAKRDIVILLLTSIISLLLATMLGNRYAASIIKLKDAADEISKGNLKIKTKLTGKDEMAATSEAFNRMTEEINHQISQRDEIARLKTQFFSTVSHELKTPINIILGAIQLMESMDDFNKASIYKYINMQKQNSYRLLRLINNLIDISKIEGNQFVINPVNCDIVRLTEDITLSVVEYTKLKNIELIFDTDVEEKIMAVDPDKIERIVLNLVSNAIKFTQAGGKIEVNLRDKEAHIEISVKDTGIGIPEDMQQLIFQYFTQVDSSLRRKTEGSGIGLSLVKSLIDMHGGSIKVNSMLGEGSEFIIDLPVVLIDSVTQGSNETTFANVERINIEFSDIYL</sequence>
<dbReference type="PANTHER" id="PTHR43711">
    <property type="entry name" value="TWO-COMPONENT HISTIDINE KINASE"/>
    <property type="match status" value="1"/>
</dbReference>
<dbReference type="SMART" id="SM00388">
    <property type="entry name" value="HisKA"/>
    <property type="match status" value="1"/>
</dbReference>
<keyword evidence="6 17" id="KW-0808">Transferase</keyword>
<evidence type="ECO:0000313" key="17">
    <source>
        <dbReference type="EMBL" id="ARE89478.1"/>
    </source>
</evidence>
<dbReference type="PRINTS" id="PR00344">
    <property type="entry name" value="BCTRLSENSOR"/>
</dbReference>
<keyword evidence="13" id="KW-0472">Membrane</keyword>
<dbReference type="Proteomes" id="UP000192478">
    <property type="component" value="Chromosome"/>
</dbReference>
<dbReference type="SMART" id="SM00387">
    <property type="entry name" value="HATPase_c"/>
    <property type="match status" value="1"/>
</dbReference>
<evidence type="ECO:0000256" key="2">
    <source>
        <dbReference type="ARBA" id="ARBA00004651"/>
    </source>
</evidence>
<dbReference type="InterPro" id="IPR036890">
    <property type="entry name" value="HATPase_C_sf"/>
</dbReference>
<keyword evidence="5" id="KW-0597">Phosphoprotein</keyword>
<dbReference type="InterPro" id="IPR050736">
    <property type="entry name" value="Sensor_HK_Regulatory"/>
</dbReference>
<dbReference type="RefSeq" id="WP_070964216.1">
    <property type="nucleotide sequence ID" value="NZ_CP017603.1"/>
</dbReference>
<dbReference type="Proteomes" id="UP000177894">
    <property type="component" value="Chromosome"/>
</dbReference>
<dbReference type="InterPro" id="IPR003660">
    <property type="entry name" value="HAMP_dom"/>
</dbReference>
<dbReference type="SUPFAM" id="SSF55874">
    <property type="entry name" value="ATPase domain of HSP90 chaperone/DNA topoisomerase II/histidine kinase"/>
    <property type="match status" value="1"/>
</dbReference>
<comment type="subcellular location">
    <subcellularLocation>
        <location evidence="2">Cell membrane</location>
        <topology evidence="2">Multi-pass membrane protein</topology>
    </subcellularLocation>
</comment>
<dbReference type="Gene3D" id="6.10.340.10">
    <property type="match status" value="1"/>
</dbReference>
<evidence type="ECO:0000256" key="1">
    <source>
        <dbReference type="ARBA" id="ARBA00000085"/>
    </source>
</evidence>
<dbReference type="CDD" id="cd06225">
    <property type="entry name" value="HAMP"/>
    <property type="match status" value="1"/>
</dbReference>
<dbReference type="GO" id="GO:0005524">
    <property type="term" value="F:ATP binding"/>
    <property type="evidence" value="ECO:0007669"/>
    <property type="project" value="UniProtKB-KW"/>
</dbReference>
<dbReference type="EC" id="2.7.13.3" evidence="3"/>
<keyword evidence="12" id="KW-0902">Two-component regulatory system</keyword>
<gene>
    <name evidence="17" type="primary">tmoS_3</name>
    <name evidence="16" type="ORF">BJL90_03570</name>
    <name evidence="17" type="ORF">CLFO_39560</name>
</gene>
<dbReference type="InterPro" id="IPR005467">
    <property type="entry name" value="His_kinase_dom"/>
</dbReference>
<dbReference type="PROSITE" id="PS50885">
    <property type="entry name" value="HAMP"/>
    <property type="match status" value="1"/>
</dbReference>
<evidence type="ECO:0000259" key="15">
    <source>
        <dbReference type="PROSITE" id="PS50885"/>
    </source>
</evidence>
<keyword evidence="7" id="KW-0812">Transmembrane</keyword>
<dbReference type="Pfam" id="PF00672">
    <property type="entry name" value="HAMP"/>
    <property type="match status" value="1"/>
</dbReference>
<dbReference type="Gene3D" id="3.30.450.20">
    <property type="entry name" value="PAS domain"/>
    <property type="match status" value="1"/>
</dbReference>
<organism evidence="17 19">
    <name type="scientific">Clostridium formicaceticum</name>
    <dbReference type="NCBI Taxonomy" id="1497"/>
    <lineage>
        <taxon>Bacteria</taxon>
        <taxon>Bacillati</taxon>
        <taxon>Bacillota</taxon>
        <taxon>Clostridia</taxon>
        <taxon>Eubacteriales</taxon>
        <taxon>Clostridiaceae</taxon>
        <taxon>Clostridium</taxon>
    </lineage>
</organism>
<dbReference type="Pfam" id="PF00512">
    <property type="entry name" value="HisKA"/>
    <property type="match status" value="1"/>
</dbReference>
<dbReference type="CDD" id="cd16922">
    <property type="entry name" value="HATPase_EvgS-ArcB-TorS-like"/>
    <property type="match status" value="1"/>
</dbReference>
<dbReference type="SUPFAM" id="SSF47384">
    <property type="entry name" value="Homodimeric domain of signal transducing histidine kinase"/>
    <property type="match status" value="1"/>
</dbReference>
<evidence type="ECO:0000256" key="12">
    <source>
        <dbReference type="ARBA" id="ARBA00023012"/>
    </source>
</evidence>
<name>A0AAC9RR14_9CLOT</name>
<dbReference type="SUPFAM" id="SSF158472">
    <property type="entry name" value="HAMP domain-like"/>
    <property type="match status" value="1"/>
</dbReference>
<dbReference type="PANTHER" id="PTHR43711:SF26">
    <property type="entry name" value="SENSOR HISTIDINE KINASE RCSC"/>
    <property type="match status" value="1"/>
</dbReference>
<dbReference type="InterPro" id="IPR036097">
    <property type="entry name" value="HisK_dim/P_sf"/>
</dbReference>
<evidence type="ECO:0000256" key="5">
    <source>
        <dbReference type="ARBA" id="ARBA00022553"/>
    </source>
</evidence>
<proteinExistence type="predicted"/>
<keyword evidence="10" id="KW-0067">ATP-binding</keyword>
<keyword evidence="8" id="KW-0547">Nucleotide-binding</keyword>
<evidence type="ECO:0000313" key="16">
    <source>
        <dbReference type="EMBL" id="AOY75056.1"/>
    </source>
</evidence>
<dbReference type="GO" id="GO:0000155">
    <property type="term" value="F:phosphorelay sensor kinase activity"/>
    <property type="evidence" value="ECO:0007669"/>
    <property type="project" value="InterPro"/>
</dbReference>
<keyword evidence="18" id="KW-1185">Reference proteome</keyword>
<keyword evidence="4" id="KW-1003">Cell membrane</keyword>
<dbReference type="InterPro" id="IPR004358">
    <property type="entry name" value="Sig_transdc_His_kin-like_C"/>
</dbReference>
<evidence type="ECO:0000256" key="8">
    <source>
        <dbReference type="ARBA" id="ARBA00022741"/>
    </source>
</evidence>
<evidence type="ECO:0000256" key="4">
    <source>
        <dbReference type="ARBA" id="ARBA00022475"/>
    </source>
</evidence>
<protein>
    <recommendedName>
        <fullName evidence="3">histidine kinase</fullName>
        <ecNumber evidence="3">2.7.13.3</ecNumber>
    </recommendedName>
</protein>
<evidence type="ECO:0000313" key="19">
    <source>
        <dbReference type="Proteomes" id="UP000192478"/>
    </source>
</evidence>
<keyword evidence="11" id="KW-1133">Transmembrane helix</keyword>
<evidence type="ECO:0000256" key="10">
    <source>
        <dbReference type="ARBA" id="ARBA00022840"/>
    </source>
</evidence>
<dbReference type="SMART" id="SM00304">
    <property type="entry name" value="HAMP"/>
    <property type="match status" value="1"/>
</dbReference>
<reference evidence="17 19" key="2">
    <citation type="submission" date="2017-03" db="EMBL/GenBank/DDBJ databases">
        <title>Complete sequence of Clostridium formicaceticum DSM 92.</title>
        <authorList>
            <person name="Poehlein A."/>
            <person name="Karl M."/>
            <person name="Bengelsdorf F.R."/>
            <person name="Duerre P."/>
            <person name="Daniel R."/>
        </authorList>
    </citation>
    <scope>NUCLEOTIDE SEQUENCE [LARGE SCALE GENOMIC DNA]</scope>
    <source>
        <strain evidence="17 19">DSM 92</strain>
    </source>
</reference>
<evidence type="ECO:0000256" key="13">
    <source>
        <dbReference type="ARBA" id="ARBA00023136"/>
    </source>
</evidence>
<comment type="catalytic activity">
    <reaction evidence="1">
        <text>ATP + protein L-histidine = ADP + protein N-phospho-L-histidine.</text>
        <dbReference type="EC" id="2.7.13.3"/>
    </reaction>
</comment>
<dbReference type="Pfam" id="PF02743">
    <property type="entry name" value="dCache_1"/>
    <property type="match status" value="1"/>
</dbReference>
<evidence type="ECO:0000256" key="11">
    <source>
        <dbReference type="ARBA" id="ARBA00022989"/>
    </source>
</evidence>
<evidence type="ECO:0000256" key="7">
    <source>
        <dbReference type="ARBA" id="ARBA00022692"/>
    </source>
</evidence>
<dbReference type="FunFam" id="3.30.565.10:FF:000037">
    <property type="entry name" value="Hybrid sensor histidine kinase/response regulator"/>
    <property type="match status" value="1"/>
</dbReference>
<keyword evidence="9 17" id="KW-0418">Kinase</keyword>
<dbReference type="PROSITE" id="PS50109">
    <property type="entry name" value="HIS_KIN"/>
    <property type="match status" value="1"/>
</dbReference>
<evidence type="ECO:0000259" key="14">
    <source>
        <dbReference type="PROSITE" id="PS50109"/>
    </source>
</evidence>
<dbReference type="KEGG" id="cfm:BJL90_03570"/>
<feature type="domain" description="HAMP" evidence="15">
    <location>
        <begin position="304"/>
        <end position="356"/>
    </location>
</feature>
<evidence type="ECO:0000313" key="18">
    <source>
        <dbReference type="Proteomes" id="UP000177894"/>
    </source>
</evidence>
<dbReference type="Gene3D" id="3.30.565.10">
    <property type="entry name" value="Histidine kinase-like ATPase, C-terminal domain"/>
    <property type="match status" value="1"/>
</dbReference>
<dbReference type="AlphaFoldDB" id="A0AAC9RR14"/>